<dbReference type="EMBL" id="POUA01000004">
    <property type="protein sequence ID" value="PZG56666.1"/>
    <property type="molecule type" value="Genomic_DNA"/>
</dbReference>
<accession>A0A2W2H3R2</accession>
<dbReference type="GO" id="GO:0003677">
    <property type="term" value="F:DNA binding"/>
    <property type="evidence" value="ECO:0007669"/>
    <property type="project" value="InterPro"/>
</dbReference>
<dbReference type="InterPro" id="IPR013096">
    <property type="entry name" value="Cupin_2"/>
</dbReference>
<dbReference type="AlphaFoldDB" id="A0A2W2H3R2"/>
<dbReference type="InterPro" id="IPR011051">
    <property type="entry name" value="RmlC_Cupin_sf"/>
</dbReference>
<proteinExistence type="predicted"/>
<dbReference type="Gene3D" id="1.10.260.40">
    <property type="entry name" value="lambda repressor-like DNA-binding domains"/>
    <property type="match status" value="1"/>
</dbReference>
<name>A0A2W2H3R2_9ACTN</name>
<organism evidence="2 3">
    <name type="scientific">Spongiactinospora gelatinilytica</name>
    <dbReference type="NCBI Taxonomy" id="2666298"/>
    <lineage>
        <taxon>Bacteria</taxon>
        <taxon>Bacillati</taxon>
        <taxon>Actinomycetota</taxon>
        <taxon>Actinomycetes</taxon>
        <taxon>Streptosporangiales</taxon>
        <taxon>Streptosporangiaceae</taxon>
        <taxon>Spongiactinospora</taxon>
    </lineage>
</organism>
<comment type="caution">
    <text evidence="2">The sequence shown here is derived from an EMBL/GenBank/DDBJ whole genome shotgun (WGS) entry which is preliminary data.</text>
</comment>
<evidence type="ECO:0000259" key="1">
    <source>
        <dbReference type="PROSITE" id="PS50943"/>
    </source>
</evidence>
<protein>
    <submittedName>
        <fullName evidence="2">2-hydroxypropylphosphonic acid epoxidase</fullName>
    </submittedName>
</protein>
<gene>
    <name evidence="2" type="ORF">C1I98_01075</name>
</gene>
<feature type="domain" description="HTH cro/C1-type" evidence="1">
    <location>
        <begin position="14"/>
        <end position="69"/>
    </location>
</feature>
<dbReference type="Pfam" id="PF01381">
    <property type="entry name" value="HTH_3"/>
    <property type="match status" value="1"/>
</dbReference>
<dbReference type="SUPFAM" id="SSF47413">
    <property type="entry name" value="lambda repressor-like DNA-binding domains"/>
    <property type="match status" value="1"/>
</dbReference>
<dbReference type="InterPro" id="IPR010982">
    <property type="entry name" value="Lambda_DNA-bd_dom_sf"/>
</dbReference>
<dbReference type="SUPFAM" id="SSF51182">
    <property type="entry name" value="RmlC-like cupins"/>
    <property type="match status" value="1"/>
</dbReference>
<dbReference type="SMART" id="SM00530">
    <property type="entry name" value="HTH_XRE"/>
    <property type="match status" value="1"/>
</dbReference>
<dbReference type="CDD" id="cd20489">
    <property type="entry name" value="cupin_HppE-like_C"/>
    <property type="match status" value="1"/>
</dbReference>
<dbReference type="Pfam" id="PF07883">
    <property type="entry name" value="Cupin_2"/>
    <property type="match status" value="1"/>
</dbReference>
<evidence type="ECO:0000313" key="2">
    <source>
        <dbReference type="EMBL" id="PZG56666.1"/>
    </source>
</evidence>
<dbReference type="Proteomes" id="UP000248544">
    <property type="component" value="Unassembled WGS sequence"/>
</dbReference>
<sequence>MTAPVLEETYGDKIKARREHIKMDRAAFAAALGKPTQDIEALEENKGAPLTLDTLTAIAGVLGTSLAELTPEFVSDLDDGVSYQLPQDNPIIKGLRAGTNYYTYHCLVRTRTVPKLVPLLLEVNVDDPDAAAFNVGHDAHEVIYCMEGDIHFKWGDPANPREVILPQGSSFYISPGVPHTLTTTKGSGPGKVISINF</sequence>
<dbReference type="InterPro" id="IPR001387">
    <property type="entry name" value="Cro/C1-type_HTH"/>
</dbReference>
<dbReference type="PROSITE" id="PS50943">
    <property type="entry name" value="HTH_CROC1"/>
    <property type="match status" value="1"/>
</dbReference>
<dbReference type="InterPro" id="IPR014710">
    <property type="entry name" value="RmlC-like_jellyroll"/>
</dbReference>
<evidence type="ECO:0000313" key="3">
    <source>
        <dbReference type="Proteomes" id="UP000248544"/>
    </source>
</evidence>
<dbReference type="RefSeq" id="WP_111165153.1">
    <property type="nucleotide sequence ID" value="NZ_POUA01000004.1"/>
</dbReference>
<dbReference type="Gene3D" id="2.60.120.10">
    <property type="entry name" value="Jelly Rolls"/>
    <property type="match status" value="1"/>
</dbReference>
<reference evidence="2 3" key="1">
    <citation type="submission" date="2018-01" db="EMBL/GenBank/DDBJ databases">
        <title>Draft genome sequence of Sphaerisporangium sp. 7K107.</title>
        <authorList>
            <person name="Sahin N."/>
            <person name="Saygin H."/>
            <person name="Ay H."/>
        </authorList>
    </citation>
    <scope>NUCLEOTIDE SEQUENCE [LARGE SCALE GENOMIC DNA]</scope>
    <source>
        <strain evidence="2 3">7K107</strain>
    </source>
</reference>
<keyword evidence="3" id="KW-1185">Reference proteome</keyword>